<keyword evidence="1" id="KW-0732">Signal</keyword>
<evidence type="ECO:0000313" key="2">
    <source>
        <dbReference type="EMBL" id="MDM7830701.1"/>
    </source>
</evidence>
<evidence type="ECO:0000313" key="3">
    <source>
        <dbReference type="Proteomes" id="UP001321453"/>
    </source>
</evidence>
<evidence type="ECO:0008006" key="4">
    <source>
        <dbReference type="Google" id="ProtNLM"/>
    </source>
</evidence>
<dbReference type="PROSITE" id="PS51257">
    <property type="entry name" value="PROKAR_LIPOPROTEIN"/>
    <property type="match status" value="1"/>
</dbReference>
<accession>A0ABT7S504</accession>
<comment type="caution">
    <text evidence="2">The sequence shown here is derived from an EMBL/GenBank/DDBJ whole genome shotgun (WGS) entry which is preliminary data.</text>
</comment>
<evidence type="ECO:0000256" key="1">
    <source>
        <dbReference type="SAM" id="SignalP"/>
    </source>
</evidence>
<name>A0ABT7S504_9CELL</name>
<gene>
    <name evidence="2" type="ORF">QRT05_05105</name>
</gene>
<keyword evidence="3" id="KW-1185">Reference proteome</keyword>
<dbReference type="RefSeq" id="WP_289445861.1">
    <property type="nucleotide sequence ID" value="NZ_JAUCGR010000001.1"/>
</dbReference>
<reference evidence="2 3" key="1">
    <citation type="submission" date="2023-06" db="EMBL/GenBank/DDBJ databases">
        <title>Cellulomonas sp. MW9 Whole genome sequence.</title>
        <authorList>
            <person name="Park S."/>
        </authorList>
    </citation>
    <scope>NUCLEOTIDE SEQUENCE [LARGE SCALE GENOMIC DNA]</scope>
    <source>
        <strain evidence="2 3">MW9</strain>
    </source>
</reference>
<feature type="signal peptide" evidence="1">
    <location>
        <begin position="1"/>
        <end position="21"/>
    </location>
</feature>
<proteinExistence type="predicted"/>
<protein>
    <recommendedName>
        <fullName evidence="4">Lipoprotein</fullName>
    </recommendedName>
</protein>
<sequence>MTKARRISSLVLVLTAGASLAACSSHPGSAAVVDGRSISPTAVREVQTEVGDYLQDKSTPAILTMLVQEQAVIDFAASHGVGASEEDGDKLLESVSSQSGVKDAHFSDASRGVAQFSVAYSNIAALQDDDVMTQLTDTLKGLHVAVNPRFGSGSTAERVSAPVPWPWISAAR</sequence>
<feature type="chain" id="PRO_5046351776" description="Lipoprotein" evidence="1">
    <location>
        <begin position="22"/>
        <end position="172"/>
    </location>
</feature>
<dbReference type="EMBL" id="JAUCGR010000001">
    <property type="protein sequence ID" value="MDM7830701.1"/>
    <property type="molecule type" value="Genomic_DNA"/>
</dbReference>
<dbReference type="Proteomes" id="UP001321453">
    <property type="component" value="Unassembled WGS sequence"/>
</dbReference>
<organism evidence="2 3">
    <name type="scientific">Cellulomonas edaphi</name>
    <dbReference type="NCBI Taxonomy" id="3053468"/>
    <lineage>
        <taxon>Bacteria</taxon>
        <taxon>Bacillati</taxon>
        <taxon>Actinomycetota</taxon>
        <taxon>Actinomycetes</taxon>
        <taxon>Micrococcales</taxon>
        <taxon>Cellulomonadaceae</taxon>
        <taxon>Cellulomonas</taxon>
    </lineage>
</organism>